<dbReference type="SMART" id="SM00499">
    <property type="entry name" value="AAI"/>
    <property type="match status" value="1"/>
</dbReference>
<dbReference type="PANTHER" id="PTHR33076">
    <property type="entry name" value="NON-SPECIFIC LIPID-TRANSFER PROTEIN 2-RELATED"/>
    <property type="match status" value="1"/>
</dbReference>
<feature type="domain" description="Bifunctional inhibitor/plant lipid transfer protein/seed storage helical" evidence="6">
    <location>
        <begin position="32"/>
        <end position="116"/>
    </location>
</feature>
<keyword evidence="5" id="KW-0732">Signal</keyword>
<dbReference type="AlphaFoldDB" id="A0AA38WEL4"/>
<keyword evidence="2 4" id="KW-0813">Transport</keyword>
<dbReference type="GO" id="GO:0008289">
    <property type="term" value="F:lipid binding"/>
    <property type="evidence" value="ECO:0007669"/>
    <property type="project" value="UniProtKB-KW"/>
</dbReference>
<keyword evidence="3 4" id="KW-0446">Lipid-binding</keyword>
<dbReference type="InterPro" id="IPR016140">
    <property type="entry name" value="Bifunc_inhib/LTP/seed_store"/>
</dbReference>
<protein>
    <recommendedName>
        <fullName evidence="4">Non-specific lipid-transfer protein</fullName>
    </recommendedName>
</protein>
<evidence type="ECO:0000256" key="1">
    <source>
        <dbReference type="ARBA" id="ARBA00009748"/>
    </source>
</evidence>
<gene>
    <name evidence="7" type="ORF">OSB04_013071</name>
</gene>
<evidence type="ECO:0000256" key="4">
    <source>
        <dbReference type="RuleBase" id="RU000628"/>
    </source>
</evidence>
<comment type="caution">
    <text evidence="7">The sequence shown here is derived from an EMBL/GenBank/DDBJ whole genome shotgun (WGS) entry which is preliminary data.</text>
</comment>
<name>A0AA38WEL4_9ASTR</name>
<evidence type="ECO:0000256" key="2">
    <source>
        <dbReference type="ARBA" id="ARBA00022448"/>
    </source>
</evidence>
<proteinExistence type="inferred from homology"/>
<dbReference type="Pfam" id="PF00234">
    <property type="entry name" value="Tryp_alpha_amyl"/>
    <property type="match status" value="1"/>
</dbReference>
<dbReference type="InterPro" id="IPR036312">
    <property type="entry name" value="Bifun_inhib/LTP/seed_sf"/>
</dbReference>
<comment type="function">
    <text evidence="4">Plant non-specific lipid-transfer proteins transfer phospholipids as well as galactolipids across membranes. May play a role in wax or cutin deposition in the cell walls of expanding epidermal cells and certain secretory tissues.</text>
</comment>
<evidence type="ECO:0000313" key="8">
    <source>
        <dbReference type="Proteomes" id="UP001172457"/>
    </source>
</evidence>
<evidence type="ECO:0000256" key="3">
    <source>
        <dbReference type="ARBA" id="ARBA00023121"/>
    </source>
</evidence>
<accession>A0AA38WEL4</accession>
<dbReference type="Proteomes" id="UP001172457">
    <property type="component" value="Chromosome 3"/>
</dbReference>
<feature type="chain" id="PRO_5041431118" description="Non-specific lipid-transfer protein" evidence="5">
    <location>
        <begin position="29"/>
        <end position="118"/>
    </location>
</feature>
<dbReference type="EMBL" id="JARYMX010000003">
    <property type="protein sequence ID" value="KAJ9558457.1"/>
    <property type="molecule type" value="Genomic_DNA"/>
</dbReference>
<evidence type="ECO:0000259" key="6">
    <source>
        <dbReference type="SMART" id="SM00499"/>
    </source>
</evidence>
<dbReference type="SUPFAM" id="SSF47699">
    <property type="entry name" value="Bifunctional inhibitor/lipid-transfer protein/seed storage 2S albumin"/>
    <property type="match status" value="1"/>
</dbReference>
<evidence type="ECO:0000256" key="5">
    <source>
        <dbReference type="SAM" id="SignalP"/>
    </source>
</evidence>
<dbReference type="Gene3D" id="1.10.110.10">
    <property type="entry name" value="Plant lipid-transfer and hydrophobic proteins"/>
    <property type="match status" value="1"/>
</dbReference>
<feature type="signal peptide" evidence="5">
    <location>
        <begin position="1"/>
        <end position="28"/>
    </location>
</feature>
<dbReference type="CDD" id="cd01960">
    <property type="entry name" value="nsLTP1"/>
    <property type="match status" value="1"/>
</dbReference>
<comment type="similarity">
    <text evidence="1 4">Belongs to the plant LTP family.</text>
</comment>
<evidence type="ECO:0000313" key="7">
    <source>
        <dbReference type="EMBL" id="KAJ9558457.1"/>
    </source>
</evidence>
<keyword evidence="8" id="KW-1185">Reference proteome</keyword>
<reference evidence="7" key="1">
    <citation type="submission" date="2023-03" db="EMBL/GenBank/DDBJ databases">
        <title>Chromosome-scale reference genome and RAD-based genetic map of yellow starthistle (Centaurea solstitialis) reveal putative structural variation and QTLs associated with invader traits.</title>
        <authorList>
            <person name="Reatini B."/>
            <person name="Cang F.A."/>
            <person name="Jiang Q."/>
            <person name="Mckibben M.T.W."/>
            <person name="Barker M.S."/>
            <person name="Rieseberg L.H."/>
            <person name="Dlugosch K.M."/>
        </authorList>
    </citation>
    <scope>NUCLEOTIDE SEQUENCE</scope>
    <source>
        <strain evidence="7">CAN-66</strain>
        <tissue evidence="7">Leaf</tissue>
    </source>
</reference>
<dbReference type="InterPro" id="IPR000528">
    <property type="entry name" value="Plant_nsLTP"/>
</dbReference>
<dbReference type="PRINTS" id="PR00382">
    <property type="entry name" value="LIPIDTRNSFER"/>
</dbReference>
<sequence length="118" mass="11943">MKSSTQIASLFLVAIASLLVFCVPSTDAVMSCSTVIQDLMPCVSYLQNGSGMPPPACCEGAKALMAAASTTADRQAACSCLESASANVGLNLGLAATLPDNCGIDLGFTISRNVDCST</sequence>
<dbReference type="GO" id="GO:0006869">
    <property type="term" value="P:lipid transport"/>
    <property type="evidence" value="ECO:0007669"/>
    <property type="project" value="InterPro"/>
</dbReference>
<organism evidence="7 8">
    <name type="scientific">Centaurea solstitialis</name>
    <name type="common">yellow star-thistle</name>
    <dbReference type="NCBI Taxonomy" id="347529"/>
    <lineage>
        <taxon>Eukaryota</taxon>
        <taxon>Viridiplantae</taxon>
        <taxon>Streptophyta</taxon>
        <taxon>Embryophyta</taxon>
        <taxon>Tracheophyta</taxon>
        <taxon>Spermatophyta</taxon>
        <taxon>Magnoliopsida</taxon>
        <taxon>eudicotyledons</taxon>
        <taxon>Gunneridae</taxon>
        <taxon>Pentapetalae</taxon>
        <taxon>asterids</taxon>
        <taxon>campanulids</taxon>
        <taxon>Asterales</taxon>
        <taxon>Asteraceae</taxon>
        <taxon>Carduoideae</taxon>
        <taxon>Cardueae</taxon>
        <taxon>Centaureinae</taxon>
        <taxon>Centaurea</taxon>
    </lineage>
</organism>